<evidence type="ECO:0000256" key="1">
    <source>
        <dbReference type="ARBA" id="ARBA00006096"/>
    </source>
</evidence>
<gene>
    <name evidence="4" type="primary">dacB</name>
    <name evidence="4" type="ORF">O1R50_21640</name>
</gene>
<evidence type="ECO:0000256" key="3">
    <source>
        <dbReference type="SAM" id="SignalP"/>
    </source>
</evidence>
<dbReference type="RefSeq" id="WP_270112307.1">
    <property type="nucleotide sequence ID" value="NZ_JAPZVP010000021.1"/>
</dbReference>
<dbReference type="AlphaFoldDB" id="A0A9X3PEX4"/>
<accession>A0A9X3PEX4</accession>
<reference evidence="4" key="1">
    <citation type="submission" date="2022-12" db="EMBL/GenBank/DDBJ databases">
        <title>Gycomyces niveus sp.nov.,a novel actinomycete isolated from soil in Shouguan.</title>
        <authorList>
            <person name="Yang X."/>
        </authorList>
    </citation>
    <scope>NUCLEOTIDE SEQUENCE</scope>
    <source>
        <strain evidence="4">NEAU-A15</strain>
    </source>
</reference>
<feature type="chain" id="PRO_5040996563" evidence="3">
    <location>
        <begin position="30"/>
        <end position="521"/>
    </location>
</feature>
<name>A0A9X3PEX4_9ACTN</name>
<dbReference type="SUPFAM" id="SSF56601">
    <property type="entry name" value="beta-lactamase/transpeptidase-like"/>
    <property type="match status" value="1"/>
</dbReference>
<dbReference type="Proteomes" id="UP001146067">
    <property type="component" value="Unassembled WGS sequence"/>
</dbReference>
<dbReference type="GO" id="GO:0000270">
    <property type="term" value="P:peptidoglycan metabolic process"/>
    <property type="evidence" value="ECO:0007669"/>
    <property type="project" value="TreeGrafter"/>
</dbReference>
<sequence>MRKRTLISSAVAVTAVGAIAIAGTMVAQAQETGDEALAAAIDAILTDKRLTDSQIGVTVADANTGEVLYEHNGAKRAIPGSNDKLTTTAAALENLGGDFTYTTEVAGDRPTDGVVAGDLYLRGFGDPTILEADYDKLAEDLAARGVSTIDGDLVADDTAFDTVRSGTEWGWSDLQFTYAAEVSALTVASGDDYNAGSVRIFVKPGAAEGDPAQLSMSPANDYVEIVNTATTGTTTSVSVNRDPHDNVIRVSGTVKAGTSGTYATRSVIEPTRLAADVFADSLEDAGITVNGDLRYGESTPQGLETLASHQSMTLTELTGEILKPSNASVAEALFKTLGYAATGKGTFSSGKAATYAGIETYGVDTGPIRQVDGSGISRHNLMTSNMLTDLLVGAKKADWFGTWYDALPIACEDGTLGSRMCGTPAAGNVRAKTGSMTSVSALSGYVTDADGRELVFSVLTNDYLYSTVKDIEDKIAAAIAAHTTTATQAETLRSANVEDIEMPAEDPNHNLECTWVEPAVC</sequence>
<comment type="caution">
    <text evidence="4">The sequence shown here is derived from an EMBL/GenBank/DDBJ whole genome shotgun (WGS) entry which is preliminary data.</text>
</comment>
<dbReference type="Gene3D" id="3.40.710.10">
    <property type="entry name" value="DD-peptidase/beta-lactamase superfamily"/>
    <property type="match status" value="2"/>
</dbReference>
<proteinExistence type="inferred from homology"/>
<keyword evidence="3" id="KW-0732">Signal</keyword>
<dbReference type="PANTHER" id="PTHR30023:SF0">
    <property type="entry name" value="PENICILLIN-SENSITIVE CARBOXYPEPTIDASE A"/>
    <property type="match status" value="1"/>
</dbReference>
<keyword evidence="5" id="KW-1185">Reference proteome</keyword>
<keyword evidence="4" id="KW-0121">Carboxypeptidase</keyword>
<organism evidence="4 5">
    <name type="scientific">Glycomyces luteolus</name>
    <dbReference type="NCBI Taxonomy" id="2670330"/>
    <lineage>
        <taxon>Bacteria</taxon>
        <taxon>Bacillati</taxon>
        <taxon>Actinomycetota</taxon>
        <taxon>Actinomycetes</taxon>
        <taxon>Glycomycetales</taxon>
        <taxon>Glycomycetaceae</taxon>
        <taxon>Glycomyces</taxon>
    </lineage>
</organism>
<dbReference type="EC" id="3.4.16.4" evidence="4"/>
<dbReference type="Pfam" id="PF02113">
    <property type="entry name" value="Peptidase_S13"/>
    <property type="match status" value="1"/>
</dbReference>
<dbReference type="NCBIfam" id="TIGR00666">
    <property type="entry name" value="PBP4"/>
    <property type="match status" value="1"/>
</dbReference>
<dbReference type="InterPro" id="IPR000667">
    <property type="entry name" value="Peptidase_S13"/>
</dbReference>
<evidence type="ECO:0000313" key="4">
    <source>
        <dbReference type="EMBL" id="MDA1362243.1"/>
    </source>
</evidence>
<comment type="similarity">
    <text evidence="1">Belongs to the peptidase S13 family.</text>
</comment>
<dbReference type="PANTHER" id="PTHR30023">
    <property type="entry name" value="D-ALANYL-D-ALANINE CARBOXYPEPTIDASE"/>
    <property type="match status" value="1"/>
</dbReference>
<keyword evidence="4" id="KW-0645">Protease</keyword>
<dbReference type="InterPro" id="IPR012338">
    <property type="entry name" value="Beta-lactam/transpept-like"/>
</dbReference>
<evidence type="ECO:0000313" key="5">
    <source>
        <dbReference type="Proteomes" id="UP001146067"/>
    </source>
</evidence>
<protein>
    <submittedName>
        <fullName evidence="4">D-alanyl-D-alanine carboxypeptidase/D-alanyl-D-alanine-endopeptidase</fullName>
        <ecNumber evidence="4">3.4.16.4</ecNumber>
    </submittedName>
</protein>
<evidence type="ECO:0000256" key="2">
    <source>
        <dbReference type="ARBA" id="ARBA00022801"/>
    </source>
</evidence>
<keyword evidence="2 4" id="KW-0378">Hydrolase</keyword>
<feature type="signal peptide" evidence="3">
    <location>
        <begin position="1"/>
        <end position="29"/>
    </location>
</feature>
<dbReference type="Gene3D" id="3.50.80.20">
    <property type="entry name" value="D-Ala-D-Ala carboxypeptidase C, peptidase S13"/>
    <property type="match status" value="1"/>
</dbReference>
<dbReference type="EMBL" id="JAPZVP010000021">
    <property type="protein sequence ID" value="MDA1362243.1"/>
    <property type="molecule type" value="Genomic_DNA"/>
</dbReference>
<dbReference type="PRINTS" id="PR00922">
    <property type="entry name" value="DADACBPTASE3"/>
</dbReference>
<dbReference type="GO" id="GO:0006508">
    <property type="term" value="P:proteolysis"/>
    <property type="evidence" value="ECO:0007669"/>
    <property type="project" value="InterPro"/>
</dbReference>
<dbReference type="GO" id="GO:0009002">
    <property type="term" value="F:serine-type D-Ala-D-Ala carboxypeptidase activity"/>
    <property type="evidence" value="ECO:0007669"/>
    <property type="project" value="UniProtKB-EC"/>
</dbReference>